<dbReference type="Gene3D" id="3.40.50.150">
    <property type="entry name" value="Vaccinia Virus protein VP39"/>
    <property type="match status" value="1"/>
</dbReference>
<proteinExistence type="predicted"/>
<evidence type="ECO:0000259" key="2">
    <source>
        <dbReference type="Pfam" id="PF21106"/>
    </source>
</evidence>
<dbReference type="CDD" id="cd02440">
    <property type="entry name" value="AdoMet_MTases"/>
    <property type="match status" value="1"/>
</dbReference>
<evidence type="ECO:0000259" key="1">
    <source>
        <dbReference type="Pfam" id="PF02384"/>
    </source>
</evidence>
<dbReference type="GO" id="GO:0032259">
    <property type="term" value="P:methylation"/>
    <property type="evidence" value="ECO:0007669"/>
    <property type="project" value="UniProtKB-KW"/>
</dbReference>
<name>A0A366Y5I2_9BACI</name>
<evidence type="ECO:0000313" key="4">
    <source>
        <dbReference type="Proteomes" id="UP000253314"/>
    </source>
</evidence>
<evidence type="ECO:0000313" key="3">
    <source>
        <dbReference type="EMBL" id="RBW71634.1"/>
    </source>
</evidence>
<reference evidence="3 4" key="1">
    <citation type="submission" date="2018-07" db="EMBL/GenBank/DDBJ databases">
        <title>Lottiidibacillus patelloidae gen. nov., sp. nov., isolated from the intestinal tract of a marine limpet and the reclassification of B. taeanensis BH030017T, B. algicola KMM 3737T and B. hwajinpoensis SW-72T as genus Lottiidibacillus.</title>
        <authorList>
            <person name="Liu R."/>
            <person name="Huang Z."/>
        </authorList>
    </citation>
    <scope>NUCLEOTIDE SEQUENCE [LARGE SCALE GENOMIC DNA]</scope>
    <source>
        <strain evidence="3 4">BH030017</strain>
    </source>
</reference>
<organism evidence="3 4">
    <name type="scientific">Bacillus taeanensis</name>
    <dbReference type="NCBI Taxonomy" id="273032"/>
    <lineage>
        <taxon>Bacteria</taxon>
        <taxon>Bacillati</taxon>
        <taxon>Bacillota</taxon>
        <taxon>Bacilli</taxon>
        <taxon>Bacillales</taxon>
        <taxon>Bacillaceae</taxon>
        <taxon>Bacillus</taxon>
    </lineage>
</organism>
<feature type="domain" description="DNA methylase adenine-specific" evidence="1">
    <location>
        <begin position="95"/>
        <end position="308"/>
    </location>
</feature>
<dbReference type="PANTHER" id="PTHR41313">
    <property type="entry name" value="ADENINE-SPECIFIC METHYLTRANSFERASE"/>
    <property type="match status" value="1"/>
</dbReference>
<dbReference type="OrthoDB" id="9788159at2"/>
<sequence length="326" mass="36862">MKTPVEKLFDTIDETAVILQKELSITYLEAIAETGENLFQKEILQELNDDNTKKVTALYNEVNLEEFKAEEIRKALQLAILKGMREAVQPHHEMTPDAVALFIGYLVNKWTKNKENFSMLDPAVGTGNLFTAVLNQTKKTVTGCGVEADETLLKMAYINATLQNHPIELFHGDSVQPLFVDPVDIVICDLPIGYYPNDQLAASYQLKAEEGLSFVHHLLIEQSLNYAKDGAILIFLIPNFLFGDEGADKLQQFIKDKAIIQGLLQLPLSMFKDEKYAKSIFMIQKKGEHIQLPKQALLAELPSFTKQEALSNIMKQIDQWFLENTK</sequence>
<accession>A0A366Y5I2</accession>
<dbReference type="Pfam" id="PF02384">
    <property type="entry name" value="N6_Mtase"/>
    <property type="match status" value="1"/>
</dbReference>
<keyword evidence="3" id="KW-0808">Transferase</keyword>
<dbReference type="AlphaFoldDB" id="A0A366Y5I2"/>
<dbReference type="Proteomes" id="UP000253314">
    <property type="component" value="Unassembled WGS sequence"/>
</dbReference>
<dbReference type="InterPro" id="IPR052933">
    <property type="entry name" value="DNA_Protect_Modify"/>
</dbReference>
<dbReference type="Pfam" id="PF21106">
    <property type="entry name" value="YtxK_like"/>
    <property type="match status" value="1"/>
</dbReference>
<dbReference type="GO" id="GO:0003677">
    <property type="term" value="F:DNA binding"/>
    <property type="evidence" value="ECO:0007669"/>
    <property type="project" value="InterPro"/>
</dbReference>
<dbReference type="InterPro" id="IPR029063">
    <property type="entry name" value="SAM-dependent_MTases_sf"/>
</dbReference>
<dbReference type="Gene3D" id="1.10.150.470">
    <property type="match status" value="1"/>
</dbReference>
<feature type="domain" description="YtxK-like N-terminal helical" evidence="2">
    <location>
        <begin position="6"/>
        <end position="84"/>
    </location>
</feature>
<protein>
    <submittedName>
        <fullName evidence="3">Class I SAM-dependent methyltransferase</fullName>
    </submittedName>
</protein>
<keyword evidence="3" id="KW-0489">Methyltransferase</keyword>
<gene>
    <name evidence="3" type="ORF">DS031_01580</name>
</gene>
<keyword evidence="4" id="KW-1185">Reference proteome</keyword>
<dbReference type="PIRSF" id="PIRSF026567">
    <property type="entry name" value="Adenine_mtase_bact_prd"/>
    <property type="match status" value="1"/>
</dbReference>
<dbReference type="GO" id="GO:0008170">
    <property type="term" value="F:N-methyltransferase activity"/>
    <property type="evidence" value="ECO:0007669"/>
    <property type="project" value="InterPro"/>
</dbReference>
<comment type="caution">
    <text evidence="3">The sequence shown here is derived from an EMBL/GenBank/DDBJ whole genome shotgun (WGS) entry which is preliminary data.</text>
</comment>
<dbReference type="PANTHER" id="PTHR41313:SF1">
    <property type="entry name" value="DNA METHYLASE ADENINE-SPECIFIC DOMAIN-CONTAINING PROTEIN"/>
    <property type="match status" value="1"/>
</dbReference>
<dbReference type="InterPro" id="IPR048375">
    <property type="entry name" value="YtxK-like_N"/>
</dbReference>
<dbReference type="InterPro" id="IPR003356">
    <property type="entry name" value="DNA_methylase_A-5"/>
</dbReference>
<dbReference type="EMBL" id="QOCW01000001">
    <property type="protein sequence ID" value="RBW71634.1"/>
    <property type="molecule type" value="Genomic_DNA"/>
</dbReference>
<dbReference type="SUPFAM" id="SSF53335">
    <property type="entry name" value="S-adenosyl-L-methionine-dependent methyltransferases"/>
    <property type="match status" value="1"/>
</dbReference>
<dbReference type="InterPro" id="IPR016843">
    <property type="entry name" value="S-AdoMet-dep_Ade-MeTrfase_prd"/>
</dbReference>